<keyword evidence="4" id="KW-1185">Reference proteome</keyword>
<dbReference type="CDD" id="cd00198">
    <property type="entry name" value="vWFA"/>
    <property type="match status" value="1"/>
</dbReference>
<dbReference type="PANTHER" id="PTHR22796:SF1">
    <property type="entry name" value="VWFA DOMAIN-CONTAINING PROTEIN"/>
    <property type="match status" value="1"/>
</dbReference>
<dbReference type="GO" id="GO:0003924">
    <property type="term" value="F:GTPase activity"/>
    <property type="evidence" value="ECO:0007669"/>
    <property type="project" value="InterPro"/>
</dbReference>
<evidence type="ECO:0000259" key="2">
    <source>
        <dbReference type="PROSITE" id="PS50234"/>
    </source>
</evidence>
<sequence>MRIQEPSDQTSDDAHHEADLLRPEPPRYTSNMVSDLPGMPEALPSYSAGPSTSVTHEIFTTSESDDDLVNSATTTPGQNQPVVINYEHTPEPSVSAGSSDVLDQVPNIFRLLDLVEDQGSNGIVEKIIIEQKSLSKIINLLQPGSYKSVSNIDFKSLDNLVIKPIGIYGDQTEIFKYLQNAGCLDRDSESHIFKHDSQGGRVTALRSGLYLTMNREEMNQDTSKMCYVFYWPEEATWDDKAAAFSSTIRRNRETFMRYLTKLCDQTLALVSLSQARNFVWEANTQDRVIPEHQRGDDAESRLEEFEVRELDEEEEAAISSAGFQISARSAFSTRGDRVLTQANLVTGEEKIGLMTQVTEKARTEASSYDRQLSQMALRDTILPRDGQPQLVLGDLSEDSLDILGSNGLRDRYPDIFQEYSKSKEELEHNLFLESKSGEMKIDEEISHERSVLAQEIRLMIYEKYNTLYPSLPPPQPKLDYGAEMGALIRAQYDDFGLDQVNRTIEKHKITYIRNAEFRTLKSNWLCFQTRINENKDSSEVDLEEPDSEIRNESSDNSEEEPSLKPVGFLGKVARYALEKVGRTVGQGSRKAADRINDPDFISRLSEWEKHSSHLAELTKPIYDSLRKDVEAFADKTISSHLDRVMNTGKRARHKVIQREYKSAYLRQMPGIVNRLLESLRQAMKTTFDTSSPNVLRLDSVTVESHHYGYHTQTANRWYRCKGLTSANIPAQNHYNIYPLDLTEHDRHQCQIDEDHVPEPRISFGEKFHFVLAAASQSIEFVQLVQSKCLVIISNTEQQHTRIFIEDNVRLHNAVQSKGKITLYHDKLGGSKCLFAFDQTTRFLAVAHGENSLQVSVFEFDEQFISLRRHRSTIDISEWYDHPPEVTGICFQTGKPELCVIEPSGRIRILSLVRQMFCGVPLDIDRHIVDAFPAPDGSCLLVIVAGDLSTEPERLLAFHWQSFGSNQQGIDAAKLPQSNSRHVATRFYGRGRMHVVSFTSANATVSSTALQVKQRTTEFAFLSENNGVSTEQSVHTSNNSLIDCHLEVWTRFPVVPAVTRDTLIPVSRKPRQLIFVSPMLHPQAATYFERMISIVQNTTNKPVGNDLAQTIVSSMHKTEPEFFNSVSGFKLGSYLVELICLIPLHLALTRDHKFMPLKDGVWNADYESGLHGATIAEINESLSLGWYESIFRSYMAKKFVRVVSSMGEQSVGKSYCLNHFSDTSFAGSAMRTTEGVWLSCTPTKDYLLVSLDFEGMQSIERSQQEDMLLVLFNTAISNLVLFRNNFALSRNIRGMFTSFQTSAKMFDPSSNPGLFNSTLAIIIKDVTNADTNGIKKEFSLKFSEIVQTERDRNFITRLHRGKIQIIPWPVINSPDFYSLFNAVLKRLEAQNFTHQTGGAFLLKLKSLMVDIKTCNWNASDQSQASLRAHQLKERLTSALAHGKTAEGPLKDMNTDEEIPTLENEPVFYVPEINSQEPSSSQDRSTDNQADVQLQQETLAEHALETLIRQSKPPPASRNSMPESTYVDALQQYLDKSLEDRLGRIGQWIKLNTGHFTLKNPDLDVLETNVKALSCGMQSAIKLCGACCSECKLSCLRAYRHSGPHQCGTDHRCVFDCEVTEGHEKQPPCGLEAGHAGRHTCDIKFHSCGKDCSLISRKGCALVCKEPLDHEGDCACSARVHLCGKSCELRDVKQGGKREAYTCTGICHEAWDEPHTQHACEDARRGCPIKCLLCLENGMTGDCCSLDHFHGCDPNANHLCASTHKCTKPCEAKGVCAIEQQPSEHQKRFKGVHTDFVYALYTQVSRRLPCAVLIPSGHLSHDGEHKHDLRDKPFHSCNARCPSCSYFCKEPLGHPQKLHSANHGSMVETQWIVEAQKGASGKPIDSGYILEAHKYGSGDDGSPMLCQFMCTKQGRHAHVDFCLDPQNHTSPACEHIPSRMHPEPDRPKDWISHATYWERTGFEDPYTPDEQKEFSKCDASCASPEHLDDGKPSRCTLPIFHPPQKQTPPPARGYVSPDGHIFQCIDPSKAQQTYHVVFVIDCSGSMTSSDHKPLPNLPVTSRLVSQCNNRYGAVVSALYGFLKVQESVVANAGLKSRQDAYSIVVFDDKAEIRIQNDTSSTTDQLINKLIPHRYIGAGGTCFVRALGLAQQVIERGWDKDRAPMIVFLSDGENSIDKKTVEDLCKKCADRGQALAFYGISFGTDTWSSSLRLMVNVAEGVFRSAPMTAKGALRGQETPCKYSTAIDSVQLAATFMSISESLPRSRAAVLSKNGTNIRF</sequence>
<dbReference type="GO" id="GO:0005525">
    <property type="term" value="F:GTP binding"/>
    <property type="evidence" value="ECO:0007669"/>
    <property type="project" value="InterPro"/>
</dbReference>
<dbReference type="PROSITE" id="PS50234">
    <property type="entry name" value="VWFA"/>
    <property type="match status" value="1"/>
</dbReference>
<accession>A0A0B7G1R1</accession>
<dbReference type="InterPro" id="IPR036465">
    <property type="entry name" value="vWFA_dom_sf"/>
</dbReference>
<feature type="region of interest" description="Disordered" evidence="1">
    <location>
        <begin position="535"/>
        <end position="563"/>
    </location>
</feature>
<evidence type="ECO:0000313" key="4">
    <source>
        <dbReference type="Proteomes" id="UP000059188"/>
    </source>
</evidence>
<dbReference type="InterPro" id="IPR015894">
    <property type="entry name" value="Guanylate-bd_N"/>
</dbReference>
<dbReference type="EMBL" id="LN679168">
    <property type="protein sequence ID" value="CEL62407.1"/>
    <property type="molecule type" value="Genomic_DNA"/>
</dbReference>
<dbReference type="Gene3D" id="3.40.50.300">
    <property type="entry name" value="P-loop containing nucleotide triphosphate hydrolases"/>
    <property type="match status" value="1"/>
</dbReference>
<dbReference type="InterPro" id="IPR002035">
    <property type="entry name" value="VWF_A"/>
</dbReference>
<proteinExistence type="predicted"/>
<dbReference type="Pfam" id="PF13519">
    <property type="entry name" value="VWA_2"/>
    <property type="match status" value="1"/>
</dbReference>
<dbReference type="SMART" id="SM00327">
    <property type="entry name" value="VWA"/>
    <property type="match status" value="1"/>
</dbReference>
<dbReference type="Proteomes" id="UP000059188">
    <property type="component" value="Unassembled WGS sequence"/>
</dbReference>
<dbReference type="SUPFAM" id="SSF53300">
    <property type="entry name" value="vWA-like"/>
    <property type="match status" value="1"/>
</dbReference>
<dbReference type="InterPro" id="IPR027417">
    <property type="entry name" value="P-loop_NTPase"/>
</dbReference>
<feature type="domain" description="VWFA" evidence="2">
    <location>
        <begin position="2033"/>
        <end position="2246"/>
    </location>
</feature>
<dbReference type="Pfam" id="PF02263">
    <property type="entry name" value="GBP"/>
    <property type="match status" value="1"/>
</dbReference>
<dbReference type="PANTHER" id="PTHR22796">
    <property type="entry name" value="URG4-RELATED"/>
    <property type="match status" value="1"/>
</dbReference>
<evidence type="ECO:0000313" key="3">
    <source>
        <dbReference type="EMBL" id="CEL62407.1"/>
    </source>
</evidence>
<name>A0A0B7G1R1_THACB</name>
<protein>
    <recommendedName>
        <fullName evidence="2">VWFA domain-containing protein</fullName>
    </recommendedName>
</protein>
<dbReference type="Gene3D" id="3.40.50.410">
    <property type="entry name" value="von Willebrand factor, type A domain"/>
    <property type="match status" value="1"/>
</dbReference>
<dbReference type="STRING" id="1108050.A0A0B7G1R1"/>
<evidence type="ECO:0000256" key="1">
    <source>
        <dbReference type="SAM" id="MobiDB-lite"/>
    </source>
</evidence>
<feature type="compositionally biased region" description="Basic and acidic residues" evidence="1">
    <location>
        <begin position="12"/>
        <end position="25"/>
    </location>
</feature>
<dbReference type="SUPFAM" id="SSF52540">
    <property type="entry name" value="P-loop containing nucleoside triphosphate hydrolases"/>
    <property type="match status" value="1"/>
</dbReference>
<organism evidence="3 4">
    <name type="scientific">Thanatephorus cucumeris (strain AG1-IB / isolate 7/3/14)</name>
    <name type="common">Lettuce bottom rot fungus</name>
    <name type="synonym">Rhizoctonia solani</name>
    <dbReference type="NCBI Taxonomy" id="1108050"/>
    <lineage>
        <taxon>Eukaryota</taxon>
        <taxon>Fungi</taxon>
        <taxon>Dikarya</taxon>
        <taxon>Basidiomycota</taxon>
        <taxon>Agaricomycotina</taxon>
        <taxon>Agaricomycetes</taxon>
        <taxon>Cantharellales</taxon>
        <taxon>Ceratobasidiaceae</taxon>
        <taxon>Rhizoctonia</taxon>
        <taxon>Rhizoctonia solani AG-1</taxon>
    </lineage>
</organism>
<gene>
    <name evidence="3" type="ORF">RSOLAG1IB_10448</name>
</gene>
<dbReference type="OrthoDB" id="2343366at2759"/>
<feature type="region of interest" description="Disordered" evidence="1">
    <location>
        <begin position="1"/>
        <end position="53"/>
    </location>
</feature>
<reference evidence="3 4" key="1">
    <citation type="submission" date="2014-11" db="EMBL/GenBank/DDBJ databases">
        <authorList>
            <person name="Wibberg Daniel"/>
        </authorList>
    </citation>
    <scope>NUCLEOTIDE SEQUENCE [LARGE SCALE GENOMIC DNA]</scope>
    <source>
        <strain evidence="3">Rhizoctonia solani AG1-IB 7/3/14</strain>
    </source>
</reference>